<dbReference type="Gene3D" id="1.20.120.1200">
    <property type="entry name" value="NADH-ubiquinone/plastoquinone oxidoreductase chain 6, subunit NuoJ"/>
    <property type="match status" value="1"/>
</dbReference>
<name>A0AAT9FSG6_9BACT</name>
<sequence>MISPLFYLFAALMVAGGVMVVLMHNPVSSALSMVLSFVGLAGLFIGLNAYFVGILQILVYAGAIMVLFIFIIMLLDVKKEEKDHWKASSLAAGIAIPAVLLIQLAGVLSTVQNSPKAPELDFKQALERTVDNGDLAYKEDTMIRKRLAADRLPDTHLIGKKLFTDYNFPLQVIAVLLLVATVGCVTLSKKSAAAPTAVTPFVRSVATEDEPAALPKLAETEKPAEKTADKDSPTLTETHERRGLIYTSRPDDVDDLKVISGVGPKLEEKLNEFGIYTYKQVANWSEKNIEEFDDLLSFKGRITRDNWLTQAAELHAKKNA</sequence>
<feature type="transmembrane region" description="Helical" evidence="2">
    <location>
        <begin position="57"/>
        <end position="75"/>
    </location>
</feature>
<dbReference type="InterPro" id="IPR042106">
    <property type="entry name" value="Nuo/plastoQ_OxRdtase_6_NuoJ"/>
</dbReference>
<feature type="transmembrane region" description="Helical" evidence="2">
    <location>
        <begin position="6"/>
        <end position="23"/>
    </location>
</feature>
<protein>
    <recommendedName>
        <fullName evidence="2">NADH-quinone oxidoreductase subunit J</fullName>
        <ecNumber evidence="2">7.1.1.-</ecNumber>
    </recommendedName>
</protein>
<organism evidence="4">
    <name type="scientific">Oceaniferula spumae</name>
    <dbReference type="NCBI Taxonomy" id="2979115"/>
    <lineage>
        <taxon>Bacteria</taxon>
        <taxon>Pseudomonadati</taxon>
        <taxon>Verrucomicrobiota</taxon>
        <taxon>Verrucomicrobiia</taxon>
        <taxon>Verrucomicrobiales</taxon>
        <taxon>Verrucomicrobiaceae</taxon>
        <taxon>Oceaniferula</taxon>
    </lineage>
</organism>
<accession>A0AAT9FSG6</accession>
<dbReference type="GO" id="GO:0005886">
    <property type="term" value="C:plasma membrane"/>
    <property type="evidence" value="ECO:0007669"/>
    <property type="project" value="UniProtKB-SubCell"/>
</dbReference>
<feature type="region of interest" description="Disordered" evidence="3">
    <location>
        <begin position="212"/>
        <end position="243"/>
    </location>
</feature>
<comment type="catalytic activity">
    <reaction evidence="2">
        <text>a quinone + NADH + 5 H(+)(in) = a quinol + NAD(+) + 4 H(+)(out)</text>
        <dbReference type="Rhea" id="RHEA:57888"/>
        <dbReference type="ChEBI" id="CHEBI:15378"/>
        <dbReference type="ChEBI" id="CHEBI:24646"/>
        <dbReference type="ChEBI" id="CHEBI:57540"/>
        <dbReference type="ChEBI" id="CHEBI:57945"/>
        <dbReference type="ChEBI" id="CHEBI:132124"/>
    </reaction>
</comment>
<dbReference type="EC" id="7.1.1.-" evidence="2"/>
<dbReference type="EMBL" id="AP026866">
    <property type="protein sequence ID" value="BDS08943.1"/>
    <property type="molecule type" value="Genomic_DNA"/>
</dbReference>
<dbReference type="KEGG" id="osu:NT6N_39830"/>
<keyword evidence="2" id="KW-0520">NAD</keyword>
<feature type="transmembrane region" description="Helical" evidence="2">
    <location>
        <begin position="30"/>
        <end position="51"/>
    </location>
</feature>
<comment type="function">
    <text evidence="2">NDH-1 shuttles electrons from NADH, via FMN and iron-sulfur (Fe-S) centers, to quinones in the respiratory chain. Couples the redox reaction to proton translocation (for every two electrons transferred, four hydrogen ions are translocated across the cytoplasmic membrane), and thus conserves the redox energy in a proton gradient.</text>
</comment>
<evidence type="ECO:0000313" key="4">
    <source>
        <dbReference type="EMBL" id="BDS08943.1"/>
    </source>
</evidence>
<dbReference type="GO" id="GO:0008137">
    <property type="term" value="F:NADH dehydrogenase (ubiquinone) activity"/>
    <property type="evidence" value="ECO:0007669"/>
    <property type="project" value="UniProtKB-UniRule"/>
</dbReference>
<keyword evidence="2" id="KW-0472">Membrane</keyword>
<keyword evidence="2" id="KW-1003">Cell membrane</keyword>
<keyword evidence="2" id="KW-1133">Transmembrane helix</keyword>
<keyword evidence="2" id="KW-0812">Transmembrane</keyword>
<dbReference type="AlphaFoldDB" id="A0AAT9FSG6"/>
<dbReference type="Gene3D" id="1.10.150.20">
    <property type="entry name" value="5' to 3' exonuclease, C-terminal subdomain"/>
    <property type="match status" value="1"/>
</dbReference>
<keyword evidence="2" id="KW-0874">Quinone</keyword>
<comment type="similarity">
    <text evidence="1 2">Belongs to the complex I subunit 6 family.</text>
</comment>
<dbReference type="PANTHER" id="PTHR33269">
    <property type="entry name" value="NADH-UBIQUINONE OXIDOREDUCTASE CHAIN 6"/>
    <property type="match status" value="1"/>
</dbReference>
<feature type="transmembrane region" description="Helical" evidence="2">
    <location>
        <begin position="168"/>
        <end position="187"/>
    </location>
</feature>
<dbReference type="Pfam" id="PF00499">
    <property type="entry name" value="Oxidored_q3"/>
    <property type="match status" value="1"/>
</dbReference>
<feature type="compositionally biased region" description="Basic and acidic residues" evidence="3">
    <location>
        <begin position="218"/>
        <end position="243"/>
    </location>
</feature>
<reference evidence="4" key="1">
    <citation type="submission" date="2024-07" db="EMBL/GenBank/DDBJ databases">
        <title>Complete genome sequence of Verrucomicrobiaceae bacterium NT6N.</title>
        <authorList>
            <person name="Huang C."/>
            <person name="Takami H."/>
            <person name="Hamasaki K."/>
        </authorList>
    </citation>
    <scope>NUCLEOTIDE SEQUENCE</scope>
    <source>
        <strain evidence="4">NT6N</strain>
    </source>
</reference>
<comment type="subcellular location">
    <subcellularLocation>
        <location evidence="2">Cell membrane</location>
        <topology evidence="2">Multi-pass membrane protein</topology>
    </subcellularLocation>
</comment>
<proteinExistence type="inferred from homology"/>
<gene>
    <name evidence="4" type="ORF">NT6N_39830</name>
</gene>
<dbReference type="InterPro" id="IPR001457">
    <property type="entry name" value="NADH_UbQ/plastoQ_OxRdtase_su6"/>
</dbReference>
<feature type="transmembrane region" description="Helical" evidence="2">
    <location>
        <begin position="87"/>
        <end position="108"/>
    </location>
</feature>
<dbReference type="PANTHER" id="PTHR33269:SF17">
    <property type="entry name" value="NADH-UBIQUINONE OXIDOREDUCTASE CHAIN 6"/>
    <property type="match status" value="1"/>
</dbReference>
<evidence type="ECO:0000256" key="1">
    <source>
        <dbReference type="ARBA" id="ARBA00005698"/>
    </source>
</evidence>
<evidence type="ECO:0000256" key="2">
    <source>
        <dbReference type="RuleBase" id="RU004429"/>
    </source>
</evidence>
<evidence type="ECO:0000256" key="3">
    <source>
        <dbReference type="SAM" id="MobiDB-lite"/>
    </source>
</evidence>
<dbReference type="GO" id="GO:0048038">
    <property type="term" value="F:quinone binding"/>
    <property type="evidence" value="ECO:0007669"/>
    <property type="project" value="UniProtKB-UniRule"/>
</dbReference>